<dbReference type="InterPro" id="IPR050738">
    <property type="entry name" value="Sulfatase"/>
</dbReference>
<dbReference type="Gene3D" id="3.40.720.10">
    <property type="entry name" value="Alkaline Phosphatase, subunit A"/>
    <property type="match status" value="1"/>
</dbReference>
<evidence type="ECO:0000256" key="1">
    <source>
        <dbReference type="ARBA" id="ARBA00008779"/>
    </source>
</evidence>
<protein>
    <submittedName>
        <fullName evidence="8">Sulfatase</fullName>
    </submittedName>
</protein>
<organism evidence="8 9">
    <name type="scientific">Desulfatibacillum aliphaticivorans</name>
    <dbReference type="NCBI Taxonomy" id="218208"/>
    <lineage>
        <taxon>Bacteria</taxon>
        <taxon>Pseudomonadati</taxon>
        <taxon>Thermodesulfobacteriota</taxon>
        <taxon>Desulfobacteria</taxon>
        <taxon>Desulfobacterales</taxon>
        <taxon>Desulfatibacillaceae</taxon>
        <taxon>Desulfatibacillum</taxon>
    </lineage>
</organism>
<dbReference type="PROSITE" id="PS51318">
    <property type="entry name" value="TAT"/>
    <property type="match status" value="1"/>
</dbReference>
<keyword evidence="6" id="KW-0732">Signal</keyword>
<dbReference type="AlphaFoldDB" id="B8FL44"/>
<dbReference type="InterPro" id="IPR006311">
    <property type="entry name" value="TAT_signal"/>
</dbReference>
<feature type="signal peptide" evidence="6">
    <location>
        <begin position="1"/>
        <end position="36"/>
    </location>
</feature>
<dbReference type="HOGENOM" id="CLU_006332_9_3_7"/>
<keyword evidence="3" id="KW-0378">Hydrolase</keyword>
<gene>
    <name evidence="8" type="ordered locus">Dalk_2989</name>
</gene>
<keyword evidence="2" id="KW-0479">Metal-binding</keyword>
<dbReference type="KEGG" id="dal:Dalk_2989"/>
<evidence type="ECO:0000256" key="6">
    <source>
        <dbReference type="SAM" id="SignalP"/>
    </source>
</evidence>
<dbReference type="GO" id="GO:0051536">
    <property type="term" value="F:iron-sulfur cluster binding"/>
    <property type="evidence" value="ECO:0007669"/>
    <property type="project" value="UniProtKB-KW"/>
</dbReference>
<reference evidence="8 9" key="1">
    <citation type="journal article" date="2012" name="Environ. Microbiol.">
        <title>The genome sequence of Desulfatibacillum alkenivorans AK-01: a blueprint for anaerobic alkane oxidation.</title>
        <authorList>
            <person name="Callaghan A.V."/>
            <person name="Morris B.E."/>
            <person name="Pereira I.A."/>
            <person name="McInerney M.J."/>
            <person name="Austin R.N."/>
            <person name="Groves J.T."/>
            <person name="Kukor J.J."/>
            <person name="Suflita J.M."/>
            <person name="Young L.Y."/>
            <person name="Zylstra G.J."/>
            <person name="Wawrik B."/>
        </authorList>
    </citation>
    <scope>NUCLEOTIDE SEQUENCE [LARGE SCALE GENOMIC DNA]</scope>
    <source>
        <strain evidence="8 9">AK-01</strain>
    </source>
</reference>
<proteinExistence type="inferred from homology"/>
<dbReference type="eggNOG" id="COG3119">
    <property type="taxonomic scope" value="Bacteria"/>
</dbReference>
<dbReference type="CDD" id="cd16031">
    <property type="entry name" value="G6S_like"/>
    <property type="match status" value="1"/>
</dbReference>
<evidence type="ECO:0000256" key="3">
    <source>
        <dbReference type="ARBA" id="ARBA00022801"/>
    </source>
</evidence>
<dbReference type="PANTHER" id="PTHR42693">
    <property type="entry name" value="ARYLSULFATASE FAMILY MEMBER"/>
    <property type="match status" value="1"/>
</dbReference>
<dbReference type="GO" id="GO:0046872">
    <property type="term" value="F:metal ion binding"/>
    <property type="evidence" value="ECO:0007669"/>
    <property type="project" value="UniProtKB-KW"/>
</dbReference>
<keyword evidence="5" id="KW-0411">Iron-sulfur</keyword>
<evidence type="ECO:0000256" key="5">
    <source>
        <dbReference type="ARBA" id="ARBA00023014"/>
    </source>
</evidence>
<comment type="similarity">
    <text evidence="1">Belongs to the sulfatase family.</text>
</comment>
<evidence type="ECO:0000313" key="9">
    <source>
        <dbReference type="Proteomes" id="UP000000739"/>
    </source>
</evidence>
<dbReference type="RefSeq" id="WP_015947747.1">
    <property type="nucleotide sequence ID" value="NC_011768.1"/>
</dbReference>
<keyword evidence="4" id="KW-0106">Calcium</keyword>
<evidence type="ECO:0000313" key="8">
    <source>
        <dbReference type="EMBL" id="ACL04679.1"/>
    </source>
</evidence>
<dbReference type="GO" id="GO:0004065">
    <property type="term" value="F:arylsulfatase activity"/>
    <property type="evidence" value="ECO:0007669"/>
    <property type="project" value="TreeGrafter"/>
</dbReference>
<evidence type="ECO:0000256" key="2">
    <source>
        <dbReference type="ARBA" id="ARBA00022723"/>
    </source>
</evidence>
<dbReference type="InterPro" id="IPR024607">
    <property type="entry name" value="Sulfatase_CS"/>
</dbReference>
<dbReference type="Proteomes" id="UP000000739">
    <property type="component" value="Chromosome"/>
</dbReference>
<sequence>MPHPNQPVKMRLFGRLLSRRGALRLMAAASAAGAMGAFPGNLFSAPTNGKKPNVLFILTDDHRYDHMGCAGHPFIKTPNLDRLASQGVYFNNSFVTSSLCSPSRASFLTGQYAHTHGVQNNLTPWDNGNVTFLERFKQEGYDTAFLGKWHMPGELPKLRGVDEFVTFTVRGGQGQYWDCPLIVNGEDAKPNKRYITEELTDRAINFIDRESDNPFCLYLSHKAAHHDWKPPTDLKDLYSDEELPLAEEADTWVTMTNGAVFCGTTGTLQYHYRNYCRVVASVDRQVGRLLKFLEDKGLADNTIVVYAGDNGYFWGEHRKIDKRWAYEESIRIPFMIRAPGVVPDPGRKADQMALNIDLAPTLFDLAGIEPHAGMEGQSLAPILRNGRTPGREAWLYEYFKDYPYNVPAIQAIRTQNNIYIEYESSRKPEYYDLQADPKEKQNIYDQLEAADISRYQQMIAAFAKEGRL</sequence>
<dbReference type="Pfam" id="PF00884">
    <property type="entry name" value="Sulfatase"/>
    <property type="match status" value="1"/>
</dbReference>
<dbReference type="EMBL" id="CP001322">
    <property type="protein sequence ID" value="ACL04679.1"/>
    <property type="molecule type" value="Genomic_DNA"/>
</dbReference>
<evidence type="ECO:0000256" key="4">
    <source>
        <dbReference type="ARBA" id="ARBA00022837"/>
    </source>
</evidence>
<keyword evidence="5" id="KW-0408">Iron</keyword>
<accession>B8FL44</accession>
<keyword evidence="9" id="KW-1185">Reference proteome</keyword>
<name>B8FL44_DESAL</name>
<dbReference type="InterPro" id="IPR017850">
    <property type="entry name" value="Alkaline_phosphatase_core_sf"/>
</dbReference>
<dbReference type="PROSITE" id="PS00523">
    <property type="entry name" value="SULFATASE_1"/>
    <property type="match status" value="1"/>
</dbReference>
<dbReference type="PANTHER" id="PTHR42693:SF53">
    <property type="entry name" value="ENDO-4-O-SULFATASE"/>
    <property type="match status" value="1"/>
</dbReference>
<evidence type="ECO:0000259" key="7">
    <source>
        <dbReference type="Pfam" id="PF00884"/>
    </source>
</evidence>
<dbReference type="SUPFAM" id="SSF53649">
    <property type="entry name" value="Alkaline phosphatase-like"/>
    <property type="match status" value="1"/>
</dbReference>
<dbReference type="InterPro" id="IPR000917">
    <property type="entry name" value="Sulfatase_N"/>
</dbReference>
<feature type="domain" description="Sulfatase N-terminal" evidence="7">
    <location>
        <begin position="52"/>
        <end position="368"/>
    </location>
</feature>
<feature type="chain" id="PRO_5002872259" evidence="6">
    <location>
        <begin position="37"/>
        <end position="468"/>
    </location>
</feature>